<keyword evidence="2" id="KW-1185">Reference proteome</keyword>
<protein>
    <submittedName>
        <fullName evidence="1">Uncharacterized protein</fullName>
    </submittedName>
</protein>
<evidence type="ECO:0000313" key="2">
    <source>
        <dbReference type="Proteomes" id="UP001341840"/>
    </source>
</evidence>
<gene>
    <name evidence="1" type="ORF">PIB30_018697</name>
</gene>
<comment type="caution">
    <text evidence="1">The sequence shown here is derived from an EMBL/GenBank/DDBJ whole genome shotgun (WGS) entry which is preliminary data.</text>
</comment>
<sequence>MSSLPLAPPLPPSNIHGLTSSFSLLPSPFLFSPSSASNRHCAFASIFIEQQRPGVKQQQRRCLFATNLTLLLKFVGNRTLAMHAAASNRCYTASSPLFLHTRVPDEYGPIPVMNMGRKADMDGVTGGGWGTYMASIAIPNK</sequence>
<dbReference type="Proteomes" id="UP001341840">
    <property type="component" value="Unassembled WGS sequence"/>
</dbReference>
<accession>A0ABU6W7J9</accession>
<dbReference type="EMBL" id="JASCZI010181299">
    <property type="protein sequence ID" value="MED6181371.1"/>
    <property type="molecule type" value="Genomic_DNA"/>
</dbReference>
<reference evidence="1 2" key="1">
    <citation type="journal article" date="2023" name="Plants (Basel)">
        <title>Bridging the Gap: Combining Genomics and Transcriptomics Approaches to Understand Stylosanthes scabra, an Orphan Legume from the Brazilian Caatinga.</title>
        <authorList>
            <person name="Ferreira-Neto J.R.C."/>
            <person name="da Silva M.D."/>
            <person name="Binneck E."/>
            <person name="de Melo N.F."/>
            <person name="da Silva R.H."/>
            <person name="de Melo A.L.T.M."/>
            <person name="Pandolfi V."/>
            <person name="Bustamante F.O."/>
            <person name="Brasileiro-Vidal A.C."/>
            <person name="Benko-Iseppon A.M."/>
        </authorList>
    </citation>
    <scope>NUCLEOTIDE SEQUENCE [LARGE SCALE GENOMIC DNA]</scope>
    <source>
        <tissue evidence="1">Leaves</tissue>
    </source>
</reference>
<evidence type="ECO:0000313" key="1">
    <source>
        <dbReference type="EMBL" id="MED6181371.1"/>
    </source>
</evidence>
<organism evidence="1 2">
    <name type="scientific">Stylosanthes scabra</name>
    <dbReference type="NCBI Taxonomy" id="79078"/>
    <lineage>
        <taxon>Eukaryota</taxon>
        <taxon>Viridiplantae</taxon>
        <taxon>Streptophyta</taxon>
        <taxon>Embryophyta</taxon>
        <taxon>Tracheophyta</taxon>
        <taxon>Spermatophyta</taxon>
        <taxon>Magnoliopsida</taxon>
        <taxon>eudicotyledons</taxon>
        <taxon>Gunneridae</taxon>
        <taxon>Pentapetalae</taxon>
        <taxon>rosids</taxon>
        <taxon>fabids</taxon>
        <taxon>Fabales</taxon>
        <taxon>Fabaceae</taxon>
        <taxon>Papilionoideae</taxon>
        <taxon>50 kb inversion clade</taxon>
        <taxon>dalbergioids sensu lato</taxon>
        <taxon>Dalbergieae</taxon>
        <taxon>Pterocarpus clade</taxon>
        <taxon>Stylosanthes</taxon>
    </lineage>
</organism>
<proteinExistence type="predicted"/>
<name>A0ABU6W7J9_9FABA</name>